<evidence type="ECO:0008006" key="2">
    <source>
        <dbReference type="Google" id="ProtNLM"/>
    </source>
</evidence>
<proteinExistence type="predicted"/>
<protein>
    <recommendedName>
        <fullName evidence="2">F-box domain-containing protein</fullName>
    </recommendedName>
</protein>
<sequence length="364" mass="43521">MTKSIVELPLEIIIMILDRVHYNILMQIQLTHPIVYSIISQYFRYITLKAINKFPDLKTYKNTNLIESIYYLNNYIHRGISRIIVCNNNLCQKLDGKWNFITNNISNGAVKYHEQKWITAGCSHRLYGPAKTIWYINGPKKSECWYKHRNKHSDNGPAETIWDFNGIKRAEYWYKDNKMLRENGPAVIWWYPNSIKNYELWYGKTIVRNDNDINDNDINDNDINDNDINDNDINDNDINYNDINPNDSNNYYENGTLEKNIDINKHEFWYRNGREHRENGPAETIWNTKGTKISECWNINGREHRENGPTEIIWNTKGIKLHERWFKYGQCHRKKHPADTCWESDGYIERWFTNGVLRKKKRLT</sequence>
<dbReference type="EMBL" id="MN740332">
    <property type="protein sequence ID" value="QHU00990.1"/>
    <property type="molecule type" value="Genomic_DNA"/>
</dbReference>
<organism evidence="1">
    <name type="scientific">viral metagenome</name>
    <dbReference type="NCBI Taxonomy" id="1070528"/>
    <lineage>
        <taxon>unclassified sequences</taxon>
        <taxon>metagenomes</taxon>
        <taxon>organismal metagenomes</taxon>
    </lineage>
</organism>
<accession>A0A6C0J7Z1</accession>
<dbReference type="AlphaFoldDB" id="A0A6C0J7Z1"/>
<name>A0A6C0J7Z1_9ZZZZ</name>
<reference evidence="1" key="1">
    <citation type="journal article" date="2020" name="Nature">
        <title>Giant virus diversity and host interactions through global metagenomics.</title>
        <authorList>
            <person name="Schulz F."/>
            <person name="Roux S."/>
            <person name="Paez-Espino D."/>
            <person name="Jungbluth S."/>
            <person name="Walsh D.A."/>
            <person name="Denef V.J."/>
            <person name="McMahon K.D."/>
            <person name="Konstantinidis K.T."/>
            <person name="Eloe-Fadrosh E.A."/>
            <person name="Kyrpides N.C."/>
            <person name="Woyke T."/>
        </authorList>
    </citation>
    <scope>NUCLEOTIDE SEQUENCE</scope>
    <source>
        <strain evidence="1">GVMAG-M-3300025860-20</strain>
    </source>
</reference>
<evidence type="ECO:0000313" key="1">
    <source>
        <dbReference type="EMBL" id="QHU00990.1"/>
    </source>
</evidence>